<protein>
    <submittedName>
        <fullName evidence="2">Uncharacterized protein</fullName>
    </submittedName>
</protein>
<feature type="compositionally biased region" description="Acidic residues" evidence="1">
    <location>
        <begin position="104"/>
        <end position="120"/>
    </location>
</feature>
<dbReference type="EMBL" id="JAUDFV010000133">
    <property type="protein sequence ID" value="KAL2727160.1"/>
    <property type="molecule type" value="Genomic_DNA"/>
</dbReference>
<sequence>MIIPILEIYDGISYREDIVSCSLERSEESINKWTSLYLSSSPASGITDIRTIEDQQGTPEMEAVVSRLSRFRNETNLRIYIPSRASFVDKVNSSLLLNDSFAFAEEEEGEEEEEEEEEKEEEGKKEEEEKEDEDEAVRGGGNQMNVG</sequence>
<evidence type="ECO:0000313" key="2">
    <source>
        <dbReference type="EMBL" id="KAL2727160.1"/>
    </source>
</evidence>
<evidence type="ECO:0000256" key="1">
    <source>
        <dbReference type="SAM" id="MobiDB-lite"/>
    </source>
</evidence>
<feature type="compositionally biased region" description="Gly residues" evidence="1">
    <location>
        <begin position="138"/>
        <end position="147"/>
    </location>
</feature>
<name>A0ABD2B361_VESSQ</name>
<evidence type="ECO:0000313" key="3">
    <source>
        <dbReference type="Proteomes" id="UP001607302"/>
    </source>
</evidence>
<accession>A0ABD2B361</accession>
<feature type="region of interest" description="Disordered" evidence="1">
    <location>
        <begin position="103"/>
        <end position="147"/>
    </location>
</feature>
<dbReference type="AlphaFoldDB" id="A0ABD2B361"/>
<keyword evidence="3" id="KW-1185">Reference proteome</keyword>
<dbReference type="Proteomes" id="UP001607302">
    <property type="component" value="Unassembled WGS sequence"/>
</dbReference>
<gene>
    <name evidence="2" type="ORF">V1478_007438</name>
</gene>
<reference evidence="2 3" key="1">
    <citation type="journal article" date="2024" name="Ann. Entomol. Soc. Am.">
        <title>Genomic analyses of the southern and eastern yellowjacket wasps (Hymenoptera: Vespidae) reveal evolutionary signatures of social life.</title>
        <authorList>
            <person name="Catto M.A."/>
            <person name="Caine P.B."/>
            <person name="Orr S.E."/>
            <person name="Hunt B.G."/>
            <person name="Goodisman M.A.D."/>
        </authorList>
    </citation>
    <scope>NUCLEOTIDE SEQUENCE [LARGE SCALE GENOMIC DNA]</scope>
    <source>
        <strain evidence="2">233</strain>
        <tissue evidence="2">Head and thorax</tissue>
    </source>
</reference>
<organism evidence="2 3">
    <name type="scientific">Vespula squamosa</name>
    <name type="common">Southern yellow jacket</name>
    <name type="synonym">Wasp</name>
    <dbReference type="NCBI Taxonomy" id="30214"/>
    <lineage>
        <taxon>Eukaryota</taxon>
        <taxon>Metazoa</taxon>
        <taxon>Ecdysozoa</taxon>
        <taxon>Arthropoda</taxon>
        <taxon>Hexapoda</taxon>
        <taxon>Insecta</taxon>
        <taxon>Pterygota</taxon>
        <taxon>Neoptera</taxon>
        <taxon>Endopterygota</taxon>
        <taxon>Hymenoptera</taxon>
        <taxon>Apocrita</taxon>
        <taxon>Aculeata</taxon>
        <taxon>Vespoidea</taxon>
        <taxon>Vespidae</taxon>
        <taxon>Vespinae</taxon>
        <taxon>Vespula</taxon>
    </lineage>
</organism>
<proteinExistence type="predicted"/>
<comment type="caution">
    <text evidence="2">The sequence shown here is derived from an EMBL/GenBank/DDBJ whole genome shotgun (WGS) entry which is preliminary data.</text>
</comment>